<feature type="coiled-coil region" evidence="1">
    <location>
        <begin position="57"/>
        <end position="84"/>
    </location>
</feature>
<sequence length="158" mass="18739">MKINKFLFVFILSTLIIEGKANIVDDMIAIYDPINSPCFSGSELQDDLLICVTKYYLNSIEDLNENFEIAIKQKNNNIKDYIINRQKYWDRVKFKSCNNILDEDGRERDIDYISCIAQEVKDRSDLIELLFVCGDYNYRYPCDIDEYNFYKKIKRSGF</sequence>
<dbReference type="EMBL" id="LWID01000001">
    <property type="protein sequence ID" value="MDG6896184.1"/>
    <property type="molecule type" value="Genomic_DNA"/>
</dbReference>
<organism evidence="2 3">
    <name type="scientific">Volucribacter amazonae</name>
    <dbReference type="NCBI Taxonomy" id="256731"/>
    <lineage>
        <taxon>Bacteria</taxon>
        <taxon>Pseudomonadati</taxon>
        <taxon>Pseudomonadota</taxon>
        <taxon>Gammaproteobacteria</taxon>
        <taxon>Pasteurellales</taxon>
        <taxon>Pasteurellaceae</taxon>
        <taxon>Volucribacter</taxon>
    </lineage>
</organism>
<comment type="caution">
    <text evidence="2">The sequence shown here is derived from an EMBL/GenBank/DDBJ whole genome shotgun (WGS) entry which is preliminary data.</text>
</comment>
<accession>A0A9X4PEH9</accession>
<gene>
    <name evidence="2" type="ORF">A6A20_11300</name>
</gene>
<reference evidence="2" key="1">
    <citation type="submission" date="2016-03" db="EMBL/GenBank/DDBJ databases">
        <title>Co-evolution between Pasteurellaceae and their hosts.</title>
        <authorList>
            <person name="Hansen M.J."/>
            <person name="Bojesen A.M."/>
            <person name="Planet P."/>
        </authorList>
    </citation>
    <scope>NUCLEOTIDE SEQUENCE</scope>
    <source>
        <strain evidence="2">146/S8/89</strain>
    </source>
</reference>
<name>A0A9X4PEH9_9PAST</name>
<proteinExistence type="predicted"/>
<evidence type="ECO:0000313" key="3">
    <source>
        <dbReference type="Proteomes" id="UP001155500"/>
    </source>
</evidence>
<evidence type="ECO:0000313" key="2">
    <source>
        <dbReference type="EMBL" id="MDG6896184.1"/>
    </source>
</evidence>
<keyword evidence="3" id="KW-1185">Reference proteome</keyword>
<dbReference type="AlphaFoldDB" id="A0A9X4PEH9"/>
<evidence type="ECO:0008006" key="4">
    <source>
        <dbReference type="Google" id="ProtNLM"/>
    </source>
</evidence>
<protein>
    <recommendedName>
        <fullName evidence="4">Lysozyme inhibitor LprI N-terminal domain-containing protein</fullName>
    </recommendedName>
</protein>
<dbReference type="Proteomes" id="UP001155500">
    <property type="component" value="Unassembled WGS sequence"/>
</dbReference>
<dbReference type="RefSeq" id="WP_279573539.1">
    <property type="nucleotide sequence ID" value="NZ_LWID01000001.1"/>
</dbReference>
<evidence type="ECO:0000256" key="1">
    <source>
        <dbReference type="SAM" id="Coils"/>
    </source>
</evidence>
<keyword evidence="1" id="KW-0175">Coiled coil</keyword>